<dbReference type="HOGENOM" id="CLU_2394532_0_0_9"/>
<protein>
    <submittedName>
        <fullName evidence="1">Uncharacterized protein</fullName>
    </submittedName>
</protein>
<reference evidence="1 2" key="2">
    <citation type="journal article" date="2012" name="Stand. Genomic Sci.">
        <title>Complete Genome Sequence of Clostridium clariflavum DSM 19732.</title>
        <authorList>
            <person name="Izquierdo J.A."/>
            <person name="Goodwin L."/>
            <person name="Davenport K.W."/>
            <person name="Teshima H."/>
            <person name="Bruce D."/>
            <person name="Detter C."/>
            <person name="Tapia R."/>
            <person name="Han S."/>
            <person name="Land M."/>
            <person name="Hauser L."/>
            <person name="Jeffries C.D."/>
            <person name="Han J."/>
            <person name="Pitluck S."/>
            <person name="Nolan M."/>
            <person name="Chen A."/>
            <person name="Huntemann M."/>
            <person name="Mavromatis K."/>
            <person name="Mikhailova N."/>
            <person name="Liolios K."/>
            <person name="Woyke T."/>
            <person name="Lynd L.R."/>
        </authorList>
    </citation>
    <scope>NUCLEOTIDE SEQUENCE [LARGE SCALE GENOMIC DNA]</scope>
    <source>
        <strain evidence="2">DSM 19732 / NBRC 101661 / EBR45</strain>
    </source>
</reference>
<gene>
    <name evidence="1" type="ordered locus">Clocl_0684</name>
</gene>
<name>G8LUP9_ACECE</name>
<dbReference type="EMBL" id="CP003065">
    <property type="protein sequence ID" value="AEV67389.1"/>
    <property type="molecule type" value="Genomic_DNA"/>
</dbReference>
<dbReference type="STRING" id="720554.Clocl_0684"/>
<keyword evidence="2" id="KW-1185">Reference proteome</keyword>
<dbReference type="Proteomes" id="UP000005435">
    <property type="component" value="Chromosome"/>
</dbReference>
<organism evidence="1 2">
    <name type="scientific">Acetivibrio clariflavus (strain DSM 19732 / NBRC 101661 / EBR45)</name>
    <name type="common">Clostridium clariflavum</name>
    <dbReference type="NCBI Taxonomy" id="720554"/>
    <lineage>
        <taxon>Bacteria</taxon>
        <taxon>Bacillati</taxon>
        <taxon>Bacillota</taxon>
        <taxon>Clostridia</taxon>
        <taxon>Eubacteriales</taxon>
        <taxon>Oscillospiraceae</taxon>
        <taxon>Acetivibrio</taxon>
    </lineage>
</organism>
<proteinExistence type="predicted"/>
<sequence precursor="true">MKGWCVCQLVKPIRVSSLLIQTVFLNLIRDPVINNMSLWPHWMINAALCAENWTEDTSGSIKQFQAKTILRSMTGAGVLLSIMIQKNNPGVIH</sequence>
<dbReference type="KEGG" id="ccl:Clocl_0684"/>
<evidence type="ECO:0000313" key="1">
    <source>
        <dbReference type="EMBL" id="AEV67389.1"/>
    </source>
</evidence>
<accession>G8LUP9</accession>
<evidence type="ECO:0000313" key="2">
    <source>
        <dbReference type="Proteomes" id="UP000005435"/>
    </source>
</evidence>
<reference evidence="2" key="1">
    <citation type="submission" date="2011-12" db="EMBL/GenBank/DDBJ databases">
        <title>Complete sequence of Clostridium clariflavum DSM 19732.</title>
        <authorList>
            <consortium name="US DOE Joint Genome Institute"/>
            <person name="Lucas S."/>
            <person name="Han J."/>
            <person name="Lapidus A."/>
            <person name="Cheng J.-F."/>
            <person name="Goodwin L."/>
            <person name="Pitluck S."/>
            <person name="Peters L."/>
            <person name="Teshima H."/>
            <person name="Detter J.C."/>
            <person name="Han C."/>
            <person name="Tapia R."/>
            <person name="Land M."/>
            <person name="Hauser L."/>
            <person name="Kyrpides N."/>
            <person name="Ivanova N."/>
            <person name="Pagani I."/>
            <person name="Kitzmiller T."/>
            <person name="Lynd L."/>
            <person name="Izquierdo J."/>
            <person name="Woyke T."/>
        </authorList>
    </citation>
    <scope>NUCLEOTIDE SEQUENCE [LARGE SCALE GENOMIC DNA]</scope>
    <source>
        <strain evidence="2">DSM 19732 / NBRC 101661 / EBR45</strain>
    </source>
</reference>
<dbReference type="AlphaFoldDB" id="G8LUP9"/>